<dbReference type="InterPro" id="IPR017896">
    <property type="entry name" value="4Fe4S_Fe-S-bd"/>
</dbReference>
<dbReference type="PROSITE" id="PS51379">
    <property type="entry name" value="4FE4S_FER_2"/>
    <property type="match status" value="1"/>
</dbReference>
<protein>
    <recommendedName>
        <fullName evidence="8">Ferredoxin</fullName>
    </recommendedName>
</protein>
<keyword evidence="4 8" id="KW-0479">Metal-binding</keyword>
<comment type="function">
    <text evidence="8">Ferredoxins are iron-sulfur proteins that transfer electrons in a wide variety of metabolic reactions.</text>
</comment>
<evidence type="ECO:0000256" key="5">
    <source>
        <dbReference type="ARBA" id="ARBA00022982"/>
    </source>
</evidence>
<dbReference type="GO" id="GO:0051539">
    <property type="term" value="F:4 iron, 4 sulfur cluster binding"/>
    <property type="evidence" value="ECO:0007669"/>
    <property type="project" value="UniProtKB-KW"/>
</dbReference>
<comment type="cofactor">
    <cofactor evidence="1">
        <name>[4Fe-4S] cluster</name>
        <dbReference type="ChEBI" id="CHEBI:49883"/>
    </cofactor>
</comment>
<evidence type="ECO:0000256" key="1">
    <source>
        <dbReference type="ARBA" id="ARBA00001966"/>
    </source>
</evidence>
<proteinExistence type="predicted"/>
<evidence type="ECO:0000259" key="9">
    <source>
        <dbReference type="PROSITE" id="PS51379"/>
    </source>
</evidence>
<evidence type="ECO:0000256" key="2">
    <source>
        <dbReference type="ARBA" id="ARBA00022448"/>
    </source>
</evidence>
<comment type="caution">
    <text evidence="10">The sequence shown here is derived from an EMBL/GenBank/DDBJ whole genome shotgun (WGS) entry which is preliminary data.</text>
</comment>
<keyword evidence="5 8" id="KW-0249">Electron transport</keyword>
<name>A0AB72ZC37_LISIO</name>
<keyword evidence="2 8" id="KW-0813">Transport</keyword>
<dbReference type="Proteomes" id="UP000003597">
    <property type="component" value="Unassembled WGS sequence"/>
</dbReference>
<dbReference type="PRINTS" id="PR00352">
    <property type="entry name" value="3FE4SFRDOXIN"/>
</dbReference>
<dbReference type="SUPFAM" id="SSF54862">
    <property type="entry name" value="4Fe-4S ferredoxins"/>
    <property type="match status" value="1"/>
</dbReference>
<dbReference type="InterPro" id="IPR001080">
    <property type="entry name" value="3Fe4S_ferredoxin"/>
</dbReference>
<dbReference type="EMBL" id="AGCN01000013">
    <property type="protein sequence ID" value="EHN62440.1"/>
    <property type="molecule type" value="Genomic_DNA"/>
</dbReference>
<evidence type="ECO:0000313" key="11">
    <source>
        <dbReference type="Proteomes" id="UP000003597"/>
    </source>
</evidence>
<evidence type="ECO:0000256" key="6">
    <source>
        <dbReference type="ARBA" id="ARBA00023004"/>
    </source>
</evidence>
<dbReference type="PANTHER" id="PTHR39163:SF1">
    <property type="entry name" value="FERREDOXIN"/>
    <property type="match status" value="1"/>
</dbReference>
<keyword evidence="11" id="KW-1185">Reference proteome</keyword>
<evidence type="ECO:0000256" key="4">
    <source>
        <dbReference type="ARBA" id="ARBA00022723"/>
    </source>
</evidence>
<dbReference type="GO" id="GO:0005506">
    <property type="term" value="F:iron ion binding"/>
    <property type="evidence" value="ECO:0007669"/>
    <property type="project" value="UniProtKB-UniRule"/>
</dbReference>
<accession>A0AB72ZC37</accession>
<evidence type="ECO:0000256" key="8">
    <source>
        <dbReference type="RuleBase" id="RU368020"/>
    </source>
</evidence>
<dbReference type="InterPro" id="IPR052395">
    <property type="entry name" value="ET_Ferredoxin"/>
</dbReference>
<reference evidence="10 11" key="1">
    <citation type="submission" date="2011-08" db="EMBL/GenBank/DDBJ databases">
        <authorList>
            <person name="Weinstock G."/>
            <person name="Sodergren E."/>
            <person name="Clifton S."/>
            <person name="Fulton L."/>
            <person name="Fulton B."/>
            <person name="Courtney L."/>
            <person name="Fronick C."/>
            <person name="Harrison M."/>
            <person name="Strong C."/>
            <person name="Farmer C."/>
            <person name="Delahaunty K."/>
            <person name="Markovic C."/>
            <person name="Hall O."/>
            <person name="Minx P."/>
            <person name="Tomlinson C."/>
            <person name="Mitreva M."/>
            <person name="Hou S."/>
            <person name="Chen J."/>
            <person name="Wollam A."/>
            <person name="Pepin K.H."/>
            <person name="Johnson M."/>
            <person name="Bhonagiri V."/>
            <person name="Zhang X."/>
            <person name="Suruliraj S."/>
            <person name="Warren W."/>
            <person name="Chinwalla A."/>
            <person name="Mardis E.R."/>
            <person name="Wilson R.K."/>
        </authorList>
    </citation>
    <scope>NUCLEOTIDE SEQUENCE [LARGE SCALE GENOMIC DNA]</scope>
    <source>
        <strain evidence="10 11">ATCC 33091</strain>
    </source>
</reference>
<evidence type="ECO:0000313" key="10">
    <source>
        <dbReference type="EMBL" id="EHN62440.1"/>
    </source>
</evidence>
<evidence type="ECO:0000256" key="7">
    <source>
        <dbReference type="ARBA" id="ARBA00023014"/>
    </source>
</evidence>
<evidence type="ECO:0000256" key="3">
    <source>
        <dbReference type="ARBA" id="ARBA00022485"/>
    </source>
</evidence>
<gene>
    <name evidence="10" type="ORF">HMPREF0557_00409</name>
</gene>
<dbReference type="Pfam" id="PF13370">
    <property type="entry name" value="Fer4_13"/>
    <property type="match status" value="1"/>
</dbReference>
<feature type="domain" description="4Fe-4S ferredoxin-type" evidence="9">
    <location>
        <begin position="15"/>
        <end position="43"/>
    </location>
</feature>
<dbReference type="Gene3D" id="3.30.70.20">
    <property type="match status" value="1"/>
</dbReference>
<dbReference type="GO" id="GO:0009055">
    <property type="term" value="F:electron transfer activity"/>
    <property type="evidence" value="ECO:0007669"/>
    <property type="project" value="UniProtKB-UniRule"/>
</dbReference>
<dbReference type="PANTHER" id="PTHR39163">
    <property type="entry name" value="FERREDOXIN"/>
    <property type="match status" value="1"/>
</dbReference>
<organism evidence="10 11">
    <name type="scientific">Listeria innocua ATCC 33091</name>
    <dbReference type="NCBI Taxonomy" id="1002366"/>
    <lineage>
        <taxon>Bacteria</taxon>
        <taxon>Bacillati</taxon>
        <taxon>Bacillota</taxon>
        <taxon>Bacilli</taxon>
        <taxon>Bacillales</taxon>
        <taxon>Listeriaceae</taxon>
        <taxon>Listeria</taxon>
    </lineage>
</organism>
<keyword evidence="3" id="KW-0004">4Fe-4S</keyword>
<dbReference type="AlphaFoldDB" id="A0AB72ZC37"/>
<sequence length="87" mass="9783">MLQTVILERKRRKLKYCLVEKDTCIACGACSIHAPDVFDYDTEGLAYNLLDNNTGTKEIPEDLEEMVIDAEFACPSLSIKVSDSPFH</sequence>
<keyword evidence="6 8" id="KW-0408">Iron</keyword>
<keyword evidence="7 8" id="KW-0411">Iron-sulfur</keyword>